<evidence type="ECO:0000313" key="2">
    <source>
        <dbReference type="EMBL" id="PWN26470.1"/>
    </source>
</evidence>
<name>A0A316UML1_9BASI</name>
<dbReference type="RefSeq" id="XP_025361082.1">
    <property type="nucleotide sequence ID" value="XM_025506511.1"/>
</dbReference>
<dbReference type="STRING" id="1569628.A0A316UML1"/>
<feature type="region of interest" description="Disordered" evidence="1">
    <location>
        <begin position="315"/>
        <end position="351"/>
    </location>
</feature>
<reference evidence="2 3" key="1">
    <citation type="journal article" date="2018" name="Mol. Biol. Evol.">
        <title>Broad Genomic Sampling Reveals a Smut Pathogenic Ancestry of the Fungal Clade Ustilaginomycotina.</title>
        <authorList>
            <person name="Kijpornyongpan T."/>
            <person name="Mondo S.J."/>
            <person name="Barry K."/>
            <person name="Sandor L."/>
            <person name="Lee J."/>
            <person name="Lipzen A."/>
            <person name="Pangilinan J."/>
            <person name="LaButti K."/>
            <person name="Hainaut M."/>
            <person name="Henrissat B."/>
            <person name="Grigoriev I.V."/>
            <person name="Spatafora J.W."/>
            <person name="Aime M.C."/>
        </authorList>
    </citation>
    <scope>NUCLEOTIDE SEQUENCE [LARGE SCALE GENOMIC DNA]</scope>
    <source>
        <strain evidence="2 3">MCA 5214</strain>
    </source>
</reference>
<dbReference type="EMBL" id="KZ819671">
    <property type="protein sequence ID" value="PWN26470.1"/>
    <property type="molecule type" value="Genomic_DNA"/>
</dbReference>
<evidence type="ECO:0000313" key="3">
    <source>
        <dbReference type="Proteomes" id="UP000245884"/>
    </source>
</evidence>
<organism evidence="2 3">
    <name type="scientific">Jaminaea rosea</name>
    <dbReference type="NCBI Taxonomy" id="1569628"/>
    <lineage>
        <taxon>Eukaryota</taxon>
        <taxon>Fungi</taxon>
        <taxon>Dikarya</taxon>
        <taxon>Basidiomycota</taxon>
        <taxon>Ustilaginomycotina</taxon>
        <taxon>Exobasidiomycetes</taxon>
        <taxon>Microstromatales</taxon>
        <taxon>Microstromatales incertae sedis</taxon>
        <taxon>Jaminaea</taxon>
    </lineage>
</organism>
<sequence length="351" mass="37476">MAPDSTAVEKDKNSMCKAMGALFLQHRVACMEKEVEASKQEKNRCSIGRRLNKGKDAQQAATATATSSSSKTTLAASDGLASRACRGRASRLKNEASHSATNAHPASKVTVVDSSVLIYSLRTVHQWLKTGDVQVVVPLESMRTLDLLKNGDSPINVAARKAARFLEDNFCQTAAQTSLSAGLLPQCDGMQRLDVEQARLISGHGEDDGDQDDLARAPVWVRESLLCALWHQQKVAALPSSATSSMRPKFALALAFPPPQQGAATPVRYAERADGANVLSWTGAYGLRQSGSGDDENQDASILIAPTSTSWLDLANGKRGCPQQGRCHSDQGAGPHPGTVMPSPKQGHDHR</sequence>
<keyword evidence="3" id="KW-1185">Reference proteome</keyword>
<dbReference type="GeneID" id="37028334"/>
<accession>A0A316UML1</accession>
<evidence type="ECO:0008006" key="4">
    <source>
        <dbReference type="Google" id="ProtNLM"/>
    </source>
</evidence>
<dbReference type="AlphaFoldDB" id="A0A316UML1"/>
<dbReference type="OrthoDB" id="69928at2759"/>
<dbReference type="Gene3D" id="3.40.50.1010">
    <property type="entry name" value="5'-nuclease"/>
    <property type="match status" value="1"/>
</dbReference>
<protein>
    <recommendedName>
        <fullName evidence="4">PIN domain-containing protein</fullName>
    </recommendedName>
</protein>
<evidence type="ECO:0000256" key="1">
    <source>
        <dbReference type="SAM" id="MobiDB-lite"/>
    </source>
</evidence>
<proteinExistence type="predicted"/>
<dbReference type="Proteomes" id="UP000245884">
    <property type="component" value="Unassembled WGS sequence"/>
</dbReference>
<gene>
    <name evidence="2" type="ORF">BDZ90DRAFT_233107</name>
</gene>